<sequence length="60" mass="6083">MLVAGAALVAGVGSAVCAVLYATTNQRHLPPEVLARVTSITTLGAFALGSREEDLTAART</sequence>
<feature type="signal peptide" evidence="1">
    <location>
        <begin position="1"/>
        <end position="17"/>
    </location>
</feature>
<proteinExistence type="predicted"/>
<dbReference type="Proteomes" id="UP001551675">
    <property type="component" value="Unassembled WGS sequence"/>
</dbReference>
<keyword evidence="3" id="KW-1185">Reference proteome</keyword>
<organism evidence="2 3">
    <name type="scientific">Microtetraspora glauca</name>
    <dbReference type="NCBI Taxonomy" id="1996"/>
    <lineage>
        <taxon>Bacteria</taxon>
        <taxon>Bacillati</taxon>
        <taxon>Actinomycetota</taxon>
        <taxon>Actinomycetes</taxon>
        <taxon>Streptosporangiales</taxon>
        <taxon>Streptosporangiaceae</taxon>
        <taxon>Microtetraspora</taxon>
    </lineage>
</organism>
<evidence type="ECO:0000256" key="1">
    <source>
        <dbReference type="SAM" id="SignalP"/>
    </source>
</evidence>
<keyword evidence="1" id="KW-0732">Signal</keyword>
<reference evidence="2 3" key="1">
    <citation type="submission" date="2024-06" db="EMBL/GenBank/DDBJ databases">
        <title>The Natural Products Discovery Center: Release of the First 8490 Sequenced Strains for Exploring Actinobacteria Biosynthetic Diversity.</title>
        <authorList>
            <person name="Kalkreuter E."/>
            <person name="Kautsar S.A."/>
            <person name="Yang D."/>
            <person name="Bader C.D."/>
            <person name="Teijaro C.N."/>
            <person name="Fluegel L."/>
            <person name="Davis C.M."/>
            <person name="Simpson J.R."/>
            <person name="Lauterbach L."/>
            <person name="Steele A.D."/>
            <person name="Gui C."/>
            <person name="Meng S."/>
            <person name="Li G."/>
            <person name="Viehrig K."/>
            <person name="Ye F."/>
            <person name="Su P."/>
            <person name="Kiefer A.F."/>
            <person name="Nichols A."/>
            <person name="Cepeda A.J."/>
            <person name="Yan W."/>
            <person name="Fan B."/>
            <person name="Jiang Y."/>
            <person name="Adhikari A."/>
            <person name="Zheng C.-J."/>
            <person name="Schuster L."/>
            <person name="Cowan T.M."/>
            <person name="Smanski M.J."/>
            <person name="Chevrette M.G."/>
            <person name="De Carvalho L.P.S."/>
            <person name="Shen B."/>
        </authorList>
    </citation>
    <scope>NUCLEOTIDE SEQUENCE [LARGE SCALE GENOMIC DNA]</scope>
    <source>
        <strain evidence="2 3">NPDC050100</strain>
    </source>
</reference>
<gene>
    <name evidence="2" type="ORF">AB0I59_02640</name>
</gene>
<feature type="chain" id="PRO_5047458556" evidence="1">
    <location>
        <begin position="18"/>
        <end position="60"/>
    </location>
</feature>
<name>A0ABV3G7B7_MICGL</name>
<evidence type="ECO:0000313" key="2">
    <source>
        <dbReference type="EMBL" id="MEV0967508.1"/>
    </source>
</evidence>
<accession>A0ABV3G7B7</accession>
<evidence type="ECO:0000313" key="3">
    <source>
        <dbReference type="Proteomes" id="UP001551675"/>
    </source>
</evidence>
<dbReference type="EMBL" id="JBFALK010000001">
    <property type="protein sequence ID" value="MEV0967508.1"/>
    <property type="molecule type" value="Genomic_DNA"/>
</dbReference>
<protein>
    <submittedName>
        <fullName evidence="2">Uncharacterized protein</fullName>
    </submittedName>
</protein>
<comment type="caution">
    <text evidence="2">The sequence shown here is derived from an EMBL/GenBank/DDBJ whole genome shotgun (WGS) entry which is preliminary data.</text>
</comment>
<dbReference type="RefSeq" id="WP_358129314.1">
    <property type="nucleotide sequence ID" value="NZ_JBFALK010000001.1"/>
</dbReference>